<dbReference type="RefSeq" id="WP_349957699.1">
    <property type="nucleotide sequence ID" value="NZ_CP157960.1"/>
</dbReference>
<organism evidence="1">
    <name type="scientific">Rhizobium sp. ZPR3</name>
    <dbReference type="NCBI Taxonomy" id="3158967"/>
    <lineage>
        <taxon>Bacteria</taxon>
        <taxon>Pseudomonadati</taxon>
        <taxon>Pseudomonadota</taxon>
        <taxon>Alphaproteobacteria</taxon>
        <taxon>Hyphomicrobiales</taxon>
        <taxon>Rhizobiaceae</taxon>
        <taxon>Rhizobium/Agrobacterium group</taxon>
        <taxon>Rhizobium</taxon>
    </lineage>
</organism>
<proteinExistence type="predicted"/>
<gene>
    <name evidence="1" type="ORF">ABM479_02705</name>
</gene>
<sequence length="122" mass="14051">MNRNIFEDAKVFVFRLKRGFPCGWTMIDDAGREAFGIDRGAFFERLRRGRRRPVMPAESGPSTVVISILRETVARDWVCRHSPILKACLTFFLHSDRRHLDADDHEPETPGTAAFHRCPLPQ</sequence>
<reference evidence="1" key="1">
    <citation type="submission" date="2024-06" db="EMBL/GenBank/DDBJ databases">
        <authorList>
            <person name="Li T."/>
            <person name="Gao R."/>
        </authorList>
    </citation>
    <scope>NUCLEOTIDE SEQUENCE</scope>
    <source>
        <strain evidence="1">ZPR3</strain>
    </source>
</reference>
<protein>
    <submittedName>
        <fullName evidence="1">Uncharacterized protein</fullName>
    </submittedName>
</protein>
<dbReference type="AlphaFoldDB" id="A0AAU7RT91"/>
<evidence type="ECO:0000313" key="1">
    <source>
        <dbReference type="EMBL" id="XBT93408.1"/>
    </source>
</evidence>
<name>A0AAU7RT91_9HYPH</name>
<dbReference type="EMBL" id="CP157960">
    <property type="protein sequence ID" value="XBT93408.1"/>
    <property type="molecule type" value="Genomic_DNA"/>
</dbReference>
<accession>A0AAU7RT91</accession>